<proteinExistence type="inferred from homology"/>
<feature type="region of interest" description="Disordered" evidence="9">
    <location>
        <begin position="153"/>
        <end position="303"/>
    </location>
</feature>
<keyword evidence="6" id="KW-0131">Cell cycle</keyword>
<dbReference type="GO" id="GO:0005886">
    <property type="term" value="C:plasma membrane"/>
    <property type="evidence" value="ECO:0007669"/>
    <property type="project" value="UniProtKB-SubCell"/>
</dbReference>
<evidence type="ECO:0000313" key="12">
    <source>
        <dbReference type="Proteomes" id="UP001152484"/>
    </source>
</evidence>
<dbReference type="GO" id="GO:0090708">
    <property type="term" value="P:specification of plant organ axis polarity"/>
    <property type="evidence" value="ECO:0007669"/>
    <property type="project" value="UniProtKB-ARBA"/>
</dbReference>
<protein>
    <recommendedName>
        <fullName evidence="10">SOSEKI DIX-like domain-containing protein</fullName>
    </recommendedName>
</protein>
<keyword evidence="12" id="KW-1185">Reference proteome</keyword>
<feature type="region of interest" description="Disordered" evidence="9">
    <location>
        <begin position="466"/>
        <end position="504"/>
    </location>
</feature>
<evidence type="ECO:0000256" key="6">
    <source>
        <dbReference type="ARBA" id="ARBA00023306"/>
    </source>
</evidence>
<dbReference type="OrthoDB" id="1280899at2759"/>
<evidence type="ECO:0000313" key="11">
    <source>
        <dbReference type="EMBL" id="CAH9072823.1"/>
    </source>
</evidence>
<evidence type="ECO:0000256" key="8">
    <source>
        <dbReference type="ARBA" id="ARBA00046534"/>
    </source>
</evidence>
<keyword evidence="2" id="KW-0217">Developmental protein</keyword>
<dbReference type="EMBL" id="CAMAPE010000008">
    <property type="protein sequence ID" value="CAH9072823.1"/>
    <property type="molecule type" value="Genomic_DNA"/>
</dbReference>
<organism evidence="11 12">
    <name type="scientific">Cuscuta europaea</name>
    <name type="common">European dodder</name>
    <dbReference type="NCBI Taxonomy" id="41803"/>
    <lineage>
        <taxon>Eukaryota</taxon>
        <taxon>Viridiplantae</taxon>
        <taxon>Streptophyta</taxon>
        <taxon>Embryophyta</taxon>
        <taxon>Tracheophyta</taxon>
        <taxon>Spermatophyta</taxon>
        <taxon>Magnoliopsida</taxon>
        <taxon>eudicotyledons</taxon>
        <taxon>Gunneridae</taxon>
        <taxon>Pentapetalae</taxon>
        <taxon>asterids</taxon>
        <taxon>lamiids</taxon>
        <taxon>Solanales</taxon>
        <taxon>Convolvulaceae</taxon>
        <taxon>Cuscuteae</taxon>
        <taxon>Cuscuta</taxon>
        <taxon>Cuscuta subgen. Cuscuta</taxon>
    </lineage>
</organism>
<evidence type="ECO:0000256" key="5">
    <source>
        <dbReference type="ARBA" id="ARBA00023136"/>
    </source>
</evidence>
<evidence type="ECO:0000259" key="10">
    <source>
        <dbReference type="Pfam" id="PF06136"/>
    </source>
</evidence>
<comment type="subunit">
    <text evidence="8">Homodimer. Forms long polymer filaments with other SOKs proteins polymers (e.g. SOK1, SOK2, SOK3 and SOK4) crucial for polar localization and biological activity. Binds to ANGUSTIFOLIA (AN).</text>
</comment>
<keyword evidence="3" id="KW-1003">Cell membrane</keyword>
<reference evidence="11" key="1">
    <citation type="submission" date="2022-07" db="EMBL/GenBank/DDBJ databases">
        <authorList>
            <person name="Macas J."/>
            <person name="Novak P."/>
            <person name="Neumann P."/>
        </authorList>
    </citation>
    <scope>NUCLEOTIDE SEQUENCE</scope>
</reference>
<feature type="domain" description="SOSEKI DIX-like" evidence="10">
    <location>
        <begin position="48"/>
        <end position="137"/>
    </location>
</feature>
<keyword evidence="4" id="KW-0132">Cell division</keyword>
<evidence type="ECO:0000256" key="1">
    <source>
        <dbReference type="ARBA" id="ARBA00004413"/>
    </source>
</evidence>
<dbReference type="PANTHER" id="PTHR31083:SF6">
    <property type="entry name" value="PROTEIN SOSEKI 3"/>
    <property type="match status" value="1"/>
</dbReference>
<evidence type="ECO:0000256" key="2">
    <source>
        <dbReference type="ARBA" id="ARBA00022473"/>
    </source>
</evidence>
<keyword evidence="5" id="KW-0472">Membrane</keyword>
<evidence type="ECO:0000256" key="7">
    <source>
        <dbReference type="ARBA" id="ARBA00024211"/>
    </source>
</evidence>
<dbReference type="InterPro" id="IPR010369">
    <property type="entry name" value="SOK"/>
</dbReference>
<sequence>MEGRIKKYMPLSPERAIVWTEKSPKYRQKQQPLPQSEPQSGSSKGERVAVVYYLCRNRQLEHPHFIEVSPSSPDGHLYLRDVIDRLNVLRGRGMASLYSWSCKRSYKNGFVWHDLSEDDLILPAHGNEYVLKGSELMEDSTLVHFSPARNVRFQNPKLLPEPPSARSHDGSSSSSSMNGRGSKPLQDDELSPSVEHPNSSAVSPVSKNSSSNGSLSMTEYKNDPGLADASTQTEGNPSRNNSVRETCTRGVCTDEGFSEPEGIFRVPNGPKKNGSNGVKESSEICKESISPPPSSSVSSGGRTDTLESLLRSDVGKLNSFRVLEDEEFRVPTTKIKPSNMLMQLISCGSIAVKDHTFGISPVYKPRFSHSKFPSPLYSTTSLTMGELDCLADNPRFMGVRLEDKEYFSGSLIETTVPKGVAVLRRSSSFNADRTNSQVDLVEDKEDACSTGLKCIPLSIMASISKHPRSESMRSPLSECPRMSSGGAITPTDSRSRGASKRITEPLREAEKAIKIEERLASGARIIIQSNPVLNV</sequence>
<gene>
    <name evidence="11" type="ORF">CEURO_LOCUS4534</name>
</gene>
<dbReference type="PANTHER" id="PTHR31083">
    <property type="entry name" value="UPSTREAM OF FLC PROTEIN (DUF966)"/>
    <property type="match status" value="1"/>
</dbReference>
<evidence type="ECO:0000256" key="9">
    <source>
        <dbReference type="SAM" id="MobiDB-lite"/>
    </source>
</evidence>
<dbReference type="Pfam" id="PF06136">
    <property type="entry name" value="SOK"/>
    <property type="match status" value="1"/>
</dbReference>
<dbReference type="Proteomes" id="UP001152484">
    <property type="component" value="Unassembled WGS sequence"/>
</dbReference>
<feature type="compositionally biased region" description="Low complexity" evidence="9">
    <location>
        <begin position="198"/>
        <end position="216"/>
    </location>
</feature>
<feature type="region of interest" description="Disordered" evidence="9">
    <location>
        <begin position="23"/>
        <end position="44"/>
    </location>
</feature>
<dbReference type="AlphaFoldDB" id="A0A9P1E1Z4"/>
<feature type="compositionally biased region" description="Low complexity" evidence="9">
    <location>
        <begin position="170"/>
        <end position="182"/>
    </location>
</feature>
<dbReference type="PIRSF" id="PIRSF031043">
    <property type="entry name" value="UCP031043"/>
    <property type="match status" value="1"/>
</dbReference>
<dbReference type="InterPro" id="IPR021182">
    <property type="entry name" value="SOK_magnoliopsida"/>
</dbReference>
<accession>A0A9P1E1Z4</accession>
<comment type="subcellular location">
    <subcellularLocation>
        <location evidence="1">Cell membrane</location>
        <topology evidence="1">Peripheral membrane protein</topology>
        <orientation evidence="1">Cytoplasmic side</orientation>
    </subcellularLocation>
</comment>
<dbReference type="GO" id="GO:0051301">
    <property type="term" value="P:cell division"/>
    <property type="evidence" value="ECO:0007669"/>
    <property type="project" value="UniProtKB-KW"/>
</dbReference>
<dbReference type="GO" id="GO:0051258">
    <property type="term" value="P:protein polymerization"/>
    <property type="evidence" value="ECO:0007669"/>
    <property type="project" value="UniProtKB-ARBA"/>
</dbReference>
<dbReference type="GO" id="GO:2000067">
    <property type="term" value="P:regulation of root morphogenesis"/>
    <property type="evidence" value="ECO:0007669"/>
    <property type="project" value="UniProtKB-ARBA"/>
</dbReference>
<feature type="compositionally biased region" description="Polar residues" evidence="9">
    <location>
        <begin position="229"/>
        <end position="245"/>
    </location>
</feature>
<dbReference type="GO" id="GO:0051302">
    <property type="term" value="P:regulation of cell division"/>
    <property type="evidence" value="ECO:0007669"/>
    <property type="project" value="UniProtKB-ARBA"/>
</dbReference>
<feature type="compositionally biased region" description="Polar residues" evidence="9">
    <location>
        <begin position="29"/>
        <end position="43"/>
    </location>
</feature>
<comment type="caution">
    <text evidence="11">The sequence shown here is derived from an EMBL/GenBank/DDBJ whole genome shotgun (WGS) entry which is preliminary data.</text>
</comment>
<dbReference type="InterPro" id="IPR048351">
    <property type="entry name" value="SOK_DIX"/>
</dbReference>
<name>A0A9P1E1Z4_CUSEU</name>
<evidence type="ECO:0000256" key="3">
    <source>
        <dbReference type="ARBA" id="ARBA00022475"/>
    </source>
</evidence>
<comment type="similarity">
    <text evidence="7">Belongs to the SOSEKI family.</text>
</comment>
<evidence type="ECO:0000256" key="4">
    <source>
        <dbReference type="ARBA" id="ARBA00022618"/>
    </source>
</evidence>